<feature type="transmembrane region" description="Helical" evidence="1">
    <location>
        <begin position="12"/>
        <end position="37"/>
    </location>
</feature>
<comment type="caution">
    <text evidence="2">The sequence shown here is derived from an EMBL/GenBank/DDBJ whole genome shotgun (WGS) entry which is preliminary data.</text>
</comment>
<name>A0A0B4CSC0_9MICO</name>
<keyword evidence="1" id="KW-0472">Membrane</keyword>
<protein>
    <submittedName>
        <fullName evidence="2">Uncharacterized protein</fullName>
    </submittedName>
</protein>
<feature type="transmembrane region" description="Helical" evidence="1">
    <location>
        <begin position="125"/>
        <end position="145"/>
    </location>
</feature>
<sequence>MTDPRGRGGAGGLAPPVATAFAVAGFFALVIAGFGMLSLFTGAEVLAVSGLGQLPGIVGGAFAVGAFGVSTWFALRAERTRFGSALIVTVTTFLAYLVGVLVGGVLSGVDAARVVAAVGGFATSWFAVVLAAAALVAGWAAIALVRTAAERPRWPWERDED</sequence>
<keyword evidence="1" id="KW-1133">Transmembrane helix</keyword>
<evidence type="ECO:0000313" key="3">
    <source>
        <dbReference type="Proteomes" id="UP000031202"/>
    </source>
</evidence>
<organism evidence="2 3">
    <name type="scientific">Microbacterium hominis</name>
    <dbReference type="NCBI Taxonomy" id="162426"/>
    <lineage>
        <taxon>Bacteria</taxon>
        <taxon>Bacillati</taxon>
        <taxon>Actinomycetota</taxon>
        <taxon>Actinomycetes</taxon>
        <taxon>Micrococcales</taxon>
        <taxon>Microbacteriaceae</taxon>
        <taxon>Microbacterium</taxon>
    </lineage>
</organism>
<dbReference type="AlphaFoldDB" id="A0A0B4CSC0"/>
<feature type="transmembrane region" description="Helical" evidence="1">
    <location>
        <begin position="57"/>
        <end position="75"/>
    </location>
</feature>
<evidence type="ECO:0000313" key="2">
    <source>
        <dbReference type="EMBL" id="KIC59307.1"/>
    </source>
</evidence>
<proteinExistence type="predicted"/>
<dbReference type="Proteomes" id="UP000031202">
    <property type="component" value="Unassembled WGS sequence"/>
</dbReference>
<dbReference type="RefSeq" id="WP_039413158.1">
    <property type="nucleotide sequence ID" value="NZ_JWSZ01000004.1"/>
</dbReference>
<reference evidence="2 3" key="1">
    <citation type="submission" date="2014-12" db="EMBL/GenBank/DDBJ databases">
        <title>Genome sequencing of Microbacterium hominis TPW29.</title>
        <authorList>
            <person name="Tan P.W."/>
            <person name="Chan K.-G."/>
        </authorList>
    </citation>
    <scope>NUCLEOTIDE SEQUENCE [LARGE SCALE GENOMIC DNA]</scope>
    <source>
        <strain evidence="2 3">TPW29</strain>
    </source>
</reference>
<feature type="transmembrane region" description="Helical" evidence="1">
    <location>
        <begin position="82"/>
        <end position="105"/>
    </location>
</feature>
<accession>A0A0B4CSC0</accession>
<keyword evidence="1" id="KW-0812">Transmembrane</keyword>
<gene>
    <name evidence="2" type="ORF">RM52_03640</name>
</gene>
<dbReference type="EMBL" id="JWSZ01000004">
    <property type="protein sequence ID" value="KIC59307.1"/>
    <property type="molecule type" value="Genomic_DNA"/>
</dbReference>
<evidence type="ECO:0000256" key="1">
    <source>
        <dbReference type="SAM" id="Phobius"/>
    </source>
</evidence>